<evidence type="ECO:0000256" key="1">
    <source>
        <dbReference type="SAM" id="SignalP"/>
    </source>
</evidence>
<dbReference type="Proteomes" id="UP000317977">
    <property type="component" value="Unassembled WGS sequence"/>
</dbReference>
<proteinExistence type="predicted"/>
<feature type="signal peptide" evidence="1">
    <location>
        <begin position="1"/>
        <end position="24"/>
    </location>
</feature>
<keyword evidence="4" id="KW-1185">Reference proteome</keyword>
<dbReference type="EMBL" id="SJPX01000002">
    <property type="protein sequence ID" value="TWU55563.1"/>
    <property type="molecule type" value="Genomic_DNA"/>
</dbReference>
<evidence type="ECO:0000259" key="2">
    <source>
        <dbReference type="Pfam" id="PF16116"/>
    </source>
</evidence>
<sequence precursor="true">MTRNRIFYRAFVATLMLFSLSLSASGDDAIELAYAPAAVANPLKGLVPYASDTNVHFPHSMEFGYVGFSDLVKGYDEFDWQPIEHLVSRIAGRGHQAVFRIYLEYPGKTDIIPKFLLDDGLEVHKYLNTNTQPFPPANIETPDYEDKNLRRALSNFIAAFGKKYDGDARIGFITAGLLGTWGEWHTYPKDELFASKTVQAEVMDSYAAAFRITPVLLRYPAGENTWGKASNASRPFGYHDDSFAWATIDTGKKEDSWFYMPALRQAGSGAIEKWKTHPIGGEIRPEAWGKVFDVDPGDKQIQDFRYCVDQTHVSWLMDTGMFEKKSAAERLQRAKAEVRHMGYEFHVPAVSVVVDKDRLNINLKLENRGVAPFYYPWKAEYGLIVEGNVIKTIQATGEITGLLPGDPVRQWRDTWDVSDVPAGKYTLALRVPNALPGGLPLRFANATQDRDVAGWLSLMRVDRSSSR</sequence>
<dbReference type="Gene3D" id="3.20.20.80">
    <property type="entry name" value="Glycosidases"/>
    <property type="match status" value="1"/>
</dbReference>
<dbReference type="AlphaFoldDB" id="A0A5C6F156"/>
<evidence type="ECO:0000313" key="3">
    <source>
        <dbReference type="EMBL" id="TWU55563.1"/>
    </source>
</evidence>
<evidence type="ECO:0000313" key="4">
    <source>
        <dbReference type="Proteomes" id="UP000317977"/>
    </source>
</evidence>
<feature type="domain" description="DUF4832" evidence="2">
    <location>
        <begin position="276"/>
        <end position="435"/>
    </location>
</feature>
<protein>
    <recommendedName>
        <fullName evidence="2">DUF4832 domain-containing protein</fullName>
    </recommendedName>
</protein>
<keyword evidence="1" id="KW-0732">Signal</keyword>
<feature type="chain" id="PRO_5022719214" description="DUF4832 domain-containing protein" evidence="1">
    <location>
        <begin position="25"/>
        <end position="467"/>
    </location>
</feature>
<dbReference type="OrthoDB" id="9761426at2"/>
<dbReference type="Pfam" id="PF16116">
    <property type="entry name" value="DUF4832"/>
    <property type="match status" value="1"/>
</dbReference>
<reference evidence="3 4" key="1">
    <citation type="submission" date="2019-02" db="EMBL/GenBank/DDBJ databases">
        <title>Deep-cultivation of Planctomycetes and their phenomic and genomic characterization uncovers novel biology.</title>
        <authorList>
            <person name="Wiegand S."/>
            <person name="Jogler M."/>
            <person name="Boedeker C."/>
            <person name="Pinto D."/>
            <person name="Vollmers J."/>
            <person name="Rivas-Marin E."/>
            <person name="Kohn T."/>
            <person name="Peeters S.H."/>
            <person name="Heuer A."/>
            <person name="Rast P."/>
            <person name="Oberbeckmann S."/>
            <person name="Bunk B."/>
            <person name="Jeske O."/>
            <person name="Meyerdierks A."/>
            <person name="Storesund J.E."/>
            <person name="Kallscheuer N."/>
            <person name="Luecker S."/>
            <person name="Lage O.M."/>
            <person name="Pohl T."/>
            <person name="Merkel B.J."/>
            <person name="Hornburger P."/>
            <person name="Mueller R.-W."/>
            <person name="Bruemmer F."/>
            <person name="Labrenz M."/>
            <person name="Spormann A.M."/>
            <person name="Op Den Camp H."/>
            <person name="Overmann J."/>
            <person name="Amann R."/>
            <person name="Jetten M.S.M."/>
            <person name="Mascher T."/>
            <person name="Medema M.H."/>
            <person name="Devos D.P."/>
            <person name="Kaster A.-K."/>
            <person name="Ovreas L."/>
            <person name="Rohde M."/>
            <person name="Galperin M.Y."/>
            <person name="Jogler C."/>
        </authorList>
    </citation>
    <scope>NUCLEOTIDE SEQUENCE [LARGE SCALE GENOMIC DNA]</scope>
    <source>
        <strain evidence="3 4">Poly59</strain>
    </source>
</reference>
<name>A0A5C6F156_9BACT</name>
<organism evidence="3 4">
    <name type="scientific">Rubripirellula reticaptiva</name>
    <dbReference type="NCBI Taxonomy" id="2528013"/>
    <lineage>
        <taxon>Bacteria</taxon>
        <taxon>Pseudomonadati</taxon>
        <taxon>Planctomycetota</taxon>
        <taxon>Planctomycetia</taxon>
        <taxon>Pirellulales</taxon>
        <taxon>Pirellulaceae</taxon>
        <taxon>Rubripirellula</taxon>
    </lineage>
</organism>
<accession>A0A5C6F156</accession>
<dbReference type="InterPro" id="IPR032267">
    <property type="entry name" value="DUF4832"/>
</dbReference>
<comment type="caution">
    <text evidence="3">The sequence shown here is derived from an EMBL/GenBank/DDBJ whole genome shotgun (WGS) entry which is preliminary data.</text>
</comment>
<dbReference type="RefSeq" id="WP_146533735.1">
    <property type="nucleotide sequence ID" value="NZ_SJPX01000002.1"/>
</dbReference>
<gene>
    <name evidence="3" type="ORF">Poly59_18630</name>
</gene>